<dbReference type="Pfam" id="PF17132">
    <property type="entry name" value="Glyco_hydro_106"/>
    <property type="match status" value="1"/>
</dbReference>
<evidence type="ECO:0000313" key="2">
    <source>
        <dbReference type="Proteomes" id="UP000198226"/>
    </source>
</evidence>
<evidence type="ECO:0000313" key="1">
    <source>
        <dbReference type="EMBL" id="SCG74211.1"/>
    </source>
</evidence>
<organism evidence="1 2">
    <name type="scientific">Micromonospora rifamycinica</name>
    <dbReference type="NCBI Taxonomy" id="291594"/>
    <lineage>
        <taxon>Bacteria</taxon>
        <taxon>Bacillati</taxon>
        <taxon>Actinomycetota</taxon>
        <taxon>Actinomycetes</taxon>
        <taxon>Micromonosporales</taxon>
        <taxon>Micromonosporaceae</taxon>
        <taxon>Micromonospora</taxon>
    </lineage>
</organism>
<dbReference type="Proteomes" id="UP000198226">
    <property type="component" value="Chromosome I"/>
</dbReference>
<proteinExistence type="predicted"/>
<dbReference type="Gene3D" id="2.60.120.260">
    <property type="entry name" value="Galactose-binding domain-like"/>
    <property type="match status" value="1"/>
</dbReference>
<dbReference type="AlphaFoldDB" id="A0A109IMP9"/>
<dbReference type="SUPFAM" id="SSF49785">
    <property type="entry name" value="Galactose-binding domain-like"/>
    <property type="match status" value="1"/>
</dbReference>
<reference evidence="2" key="1">
    <citation type="submission" date="2016-06" db="EMBL/GenBank/DDBJ databases">
        <authorList>
            <person name="Varghese N."/>
            <person name="Submissions Spin"/>
        </authorList>
    </citation>
    <scope>NUCLEOTIDE SEQUENCE [LARGE SCALE GENOMIC DNA]</scope>
    <source>
        <strain evidence="2">DSM 44983</strain>
    </source>
</reference>
<sequence length="637" mass="68916">MLRIEGLYRFDWATLRKGTNPESPAGYDLPGGLGRRIRHDYYRTLNELYADHHVGPLTRWANSRGLSYRAQPYGNTIDHVEVAGAVQVPESEDLVNWIAAGGMTDGVAAYDRAVDFHRGIASGAHMRGAPVVSLECCAVLDADYQTGLAELKRHVDVAFSGGVNQLVLHGFPYSDVPGAAWPGWAPFSNDSSPAVSDAWGPRQPMWRHMRAFTDYLARAAAVLRTGLPRVDVAFYRQAYWCLSWPEVTAGNLADAGYTWGFLSPSLLTADAAVVRGGRLAPDHAGYRALVIDDEPAIEPEALARLHTLAAEVLPVVVVGTPPHRARGFHQAPRTDAAVAHRAADLLALPNVRRVATQDGVLAALRHLGVQPDARLRDATGVLPVHRQDDSGDYYHLFNSGRSRARFTAALRGRGAARILDLWAGTSHPVDSTGDDDRRTVALDLAPGEATVVFLGTGPGLDAVPVTVPAPTVPTRQRWSRELTRWDLVVQDWQPGGVRTRRLGDHPTGDWRTTRDLGDVAGVGTYRTTLDDDADHDVDAVLLDLGQVGGTVQVEVNGRRVAGDCVGAGARNVLPDLRRGVNTITVEVATTLGNRLVALSRTEADTYGRFASRSPGRSHRPGTPTRRLGLTRPAPVRG</sequence>
<keyword evidence="2" id="KW-1185">Reference proteome</keyword>
<evidence type="ECO:0008006" key="3">
    <source>
        <dbReference type="Google" id="ProtNLM"/>
    </source>
</evidence>
<gene>
    <name evidence="1" type="ORF">GA0070623_3867</name>
</gene>
<dbReference type="PANTHER" id="PTHR36848">
    <property type="entry name" value="DNA-BINDING PROTEIN (PUTATIVE SECRETED PROTEIN)-RELATED"/>
    <property type="match status" value="1"/>
</dbReference>
<dbReference type="PANTHER" id="PTHR36848:SF2">
    <property type="entry name" value="SECRETED PROTEIN"/>
    <property type="match status" value="1"/>
</dbReference>
<dbReference type="RefSeq" id="WP_067304544.1">
    <property type="nucleotide sequence ID" value="NZ_LRMV01000024.1"/>
</dbReference>
<accession>A0A109IMP9</accession>
<dbReference type="InterPro" id="IPR008979">
    <property type="entry name" value="Galactose-bd-like_sf"/>
</dbReference>
<name>A0A109IMP9_9ACTN</name>
<protein>
    <recommendedName>
        <fullName evidence="3">Alpha-L-rhamnosidase</fullName>
    </recommendedName>
</protein>
<dbReference type="InterPro" id="IPR053161">
    <property type="entry name" value="Ulvan_degrading_GH"/>
</dbReference>
<dbReference type="EMBL" id="LT607752">
    <property type="protein sequence ID" value="SCG74211.1"/>
    <property type="molecule type" value="Genomic_DNA"/>
</dbReference>